<dbReference type="Pfam" id="PF14333">
    <property type="entry name" value="DUF4389"/>
    <property type="match status" value="2"/>
</dbReference>
<gene>
    <name evidence="3" type="ORF">GCM10023258_04730</name>
</gene>
<feature type="compositionally biased region" description="Pro residues" evidence="1">
    <location>
        <begin position="511"/>
        <end position="522"/>
    </location>
</feature>
<dbReference type="EMBL" id="BAABIW010000006">
    <property type="protein sequence ID" value="GAA5018116.1"/>
    <property type="molecule type" value="Genomic_DNA"/>
</dbReference>
<feature type="transmembrane region" description="Helical" evidence="2">
    <location>
        <begin position="447"/>
        <end position="466"/>
    </location>
</feature>
<feature type="region of interest" description="Disordered" evidence="1">
    <location>
        <begin position="504"/>
        <end position="532"/>
    </location>
</feature>
<protein>
    <recommendedName>
        <fullName evidence="5">DUF4389 domain-containing protein</fullName>
    </recommendedName>
</protein>
<reference evidence="4" key="1">
    <citation type="journal article" date="2019" name="Int. J. Syst. Evol. Microbiol.">
        <title>The Global Catalogue of Microorganisms (GCM) 10K type strain sequencing project: providing services to taxonomists for standard genome sequencing and annotation.</title>
        <authorList>
            <consortium name="The Broad Institute Genomics Platform"/>
            <consortium name="The Broad Institute Genome Sequencing Center for Infectious Disease"/>
            <person name="Wu L."/>
            <person name="Ma J."/>
        </authorList>
    </citation>
    <scope>NUCLEOTIDE SEQUENCE [LARGE SCALE GENOMIC DNA]</scope>
    <source>
        <strain evidence="4">JCM 17687</strain>
    </source>
</reference>
<accession>A0ABP9J405</accession>
<sequence>MTTPGPGPLPSPVPASVPPPVTSPPNPARRHLAALVIGCLLLLPGLGMLLGGAGVVGAYAFGRDSAGYLALTLPSVHSATPAVTAEDVIVQTGPDVPAWVLDRLDLDVRLAVTPSAGGAAVFVGVAPEAQLTAYLDGVAHDQVVGVTEPRNGAPRAAVLRTTPGANTASAPTGQTFWTSAVTGTGRQQLTWQVTGGQWAAAIMNADGSAGIDVAATLGVRAGFLLPLGLLLLGIGLVVTGLAVALVIRGARTGGPSRGEPAPGAGVPAVPSPLGSAAHGTSAAPEPWHTHARAVSPVALDARLDAPLSRWLWLVKWFLAIPHVVVLALLWVAFVVVSVVAFVAILLTGRYPRGLFDFNVGVLRWSWRVGYYCGNGGLGTDRYPPFSLDDDPDYPAHLSIAYPERLSRGLVLVKWWLLAIPHYLILGLLVGGSWGWTAARDEGWRVDPVGGGILGLLVVVAGLFLLFTDRYPRSLFDLVVGLNRWVYRVVAYAALMTDAYPPFQLDEGGAETPPPPPTPPVPPDRVDSRQLTG</sequence>
<evidence type="ECO:0000256" key="1">
    <source>
        <dbReference type="SAM" id="MobiDB-lite"/>
    </source>
</evidence>
<feature type="compositionally biased region" description="Basic and acidic residues" evidence="1">
    <location>
        <begin position="523"/>
        <end position="532"/>
    </location>
</feature>
<feature type="transmembrane region" description="Helical" evidence="2">
    <location>
        <begin position="223"/>
        <end position="247"/>
    </location>
</feature>
<name>A0ABP9J405_9MICO</name>
<dbReference type="InterPro" id="IPR025498">
    <property type="entry name" value="DUF4389"/>
</dbReference>
<evidence type="ECO:0000313" key="4">
    <source>
        <dbReference type="Proteomes" id="UP001500427"/>
    </source>
</evidence>
<evidence type="ECO:0000313" key="3">
    <source>
        <dbReference type="EMBL" id="GAA5018116.1"/>
    </source>
</evidence>
<comment type="caution">
    <text evidence="3">The sequence shown here is derived from an EMBL/GenBank/DDBJ whole genome shotgun (WGS) entry which is preliminary data.</text>
</comment>
<organism evidence="3 4">
    <name type="scientific">Terrabacter aeriphilus</name>
    <dbReference type="NCBI Taxonomy" id="515662"/>
    <lineage>
        <taxon>Bacteria</taxon>
        <taxon>Bacillati</taxon>
        <taxon>Actinomycetota</taxon>
        <taxon>Actinomycetes</taxon>
        <taxon>Micrococcales</taxon>
        <taxon>Intrasporangiaceae</taxon>
        <taxon>Terrabacter</taxon>
    </lineage>
</organism>
<feature type="transmembrane region" description="Helical" evidence="2">
    <location>
        <begin position="32"/>
        <end position="61"/>
    </location>
</feature>
<feature type="region of interest" description="Disordered" evidence="1">
    <location>
        <begin position="1"/>
        <end position="25"/>
    </location>
</feature>
<keyword evidence="2" id="KW-1133">Transmembrane helix</keyword>
<evidence type="ECO:0008006" key="5">
    <source>
        <dbReference type="Google" id="ProtNLM"/>
    </source>
</evidence>
<keyword evidence="2" id="KW-0472">Membrane</keyword>
<keyword evidence="4" id="KW-1185">Reference proteome</keyword>
<evidence type="ECO:0000256" key="2">
    <source>
        <dbReference type="SAM" id="Phobius"/>
    </source>
</evidence>
<feature type="transmembrane region" description="Helical" evidence="2">
    <location>
        <begin position="316"/>
        <end position="346"/>
    </location>
</feature>
<dbReference type="Proteomes" id="UP001500427">
    <property type="component" value="Unassembled WGS sequence"/>
</dbReference>
<proteinExistence type="predicted"/>
<feature type="transmembrane region" description="Helical" evidence="2">
    <location>
        <begin position="414"/>
        <end position="435"/>
    </location>
</feature>
<dbReference type="RefSeq" id="WP_345505821.1">
    <property type="nucleotide sequence ID" value="NZ_BAABIW010000006.1"/>
</dbReference>
<keyword evidence="2" id="KW-0812">Transmembrane</keyword>